<keyword evidence="3" id="KW-1185">Reference proteome</keyword>
<accession>A0AAP0NQF1</accession>
<comment type="caution">
    <text evidence="2">The sequence shown here is derived from an EMBL/GenBank/DDBJ whole genome shotgun (WGS) entry which is preliminary data.</text>
</comment>
<reference evidence="2 3" key="1">
    <citation type="submission" date="2024-01" db="EMBL/GenBank/DDBJ databases">
        <title>Genome assemblies of Stephania.</title>
        <authorList>
            <person name="Yang L."/>
        </authorList>
    </citation>
    <scope>NUCLEOTIDE SEQUENCE [LARGE SCALE GENOMIC DNA]</scope>
    <source>
        <strain evidence="2">QJT</strain>
        <tissue evidence="2">Leaf</tissue>
    </source>
</reference>
<evidence type="ECO:0000313" key="2">
    <source>
        <dbReference type="EMBL" id="KAK9115493.1"/>
    </source>
</evidence>
<protein>
    <submittedName>
        <fullName evidence="2">Uncharacterized protein</fullName>
    </submittedName>
</protein>
<dbReference type="EMBL" id="JBBNAE010000006">
    <property type="protein sequence ID" value="KAK9115493.1"/>
    <property type="molecule type" value="Genomic_DNA"/>
</dbReference>
<sequence length="202" mass="22160">MTFIKKRSLHLDKLRRGLRPEIRGIVAALEHQIYERATANAFHYESAMINDSRIKIAPAVPQTHNQGQSNENGGFFKRPQDKRCRTDNYQVHTASGGPFHRPAVTSAVMTTFVAPTTSVGGSVKSSNVPQRSGRQGNTHFGQKLDSTKQMPQTVAWQCCGHARHHVAGLGNLGPLQMTGGLVLGEMAGVIREDLEEELHDVA</sequence>
<dbReference type="Proteomes" id="UP001417504">
    <property type="component" value="Unassembled WGS sequence"/>
</dbReference>
<evidence type="ECO:0000256" key="1">
    <source>
        <dbReference type="SAM" id="MobiDB-lite"/>
    </source>
</evidence>
<feature type="region of interest" description="Disordered" evidence="1">
    <location>
        <begin position="120"/>
        <end position="144"/>
    </location>
</feature>
<dbReference type="AlphaFoldDB" id="A0AAP0NQF1"/>
<name>A0AAP0NQF1_9MAGN</name>
<evidence type="ECO:0000313" key="3">
    <source>
        <dbReference type="Proteomes" id="UP001417504"/>
    </source>
</evidence>
<organism evidence="2 3">
    <name type="scientific">Stephania japonica</name>
    <dbReference type="NCBI Taxonomy" id="461633"/>
    <lineage>
        <taxon>Eukaryota</taxon>
        <taxon>Viridiplantae</taxon>
        <taxon>Streptophyta</taxon>
        <taxon>Embryophyta</taxon>
        <taxon>Tracheophyta</taxon>
        <taxon>Spermatophyta</taxon>
        <taxon>Magnoliopsida</taxon>
        <taxon>Ranunculales</taxon>
        <taxon>Menispermaceae</taxon>
        <taxon>Menispermoideae</taxon>
        <taxon>Cissampelideae</taxon>
        <taxon>Stephania</taxon>
    </lineage>
</organism>
<feature type="compositionally biased region" description="Polar residues" evidence="1">
    <location>
        <begin position="120"/>
        <end position="140"/>
    </location>
</feature>
<gene>
    <name evidence="2" type="ORF">Sjap_014440</name>
</gene>
<proteinExistence type="predicted"/>